<dbReference type="Pfam" id="PF13490">
    <property type="entry name" value="zf-HC2"/>
    <property type="match status" value="1"/>
</dbReference>
<dbReference type="NCBIfam" id="TIGR02937">
    <property type="entry name" value="sigma70-ECF"/>
    <property type="match status" value="1"/>
</dbReference>
<dbReference type="Proteomes" id="UP000521748">
    <property type="component" value="Unassembled WGS sequence"/>
</dbReference>
<name>A0A7Y9LVU1_9MICC</name>
<feature type="domain" description="RNA polymerase sigma factor 70 region 4 type 2" evidence="8">
    <location>
        <begin position="139"/>
        <end position="191"/>
    </location>
</feature>
<accession>A0A7Y9LVU1</accession>
<dbReference type="GO" id="GO:0016987">
    <property type="term" value="F:sigma factor activity"/>
    <property type="evidence" value="ECO:0007669"/>
    <property type="project" value="UniProtKB-KW"/>
</dbReference>
<evidence type="ECO:0000313" key="10">
    <source>
        <dbReference type="EMBL" id="NYE96506.1"/>
    </source>
</evidence>
<dbReference type="Gene3D" id="1.10.1740.10">
    <property type="match status" value="1"/>
</dbReference>
<evidence type="ECO:0000256" key="2">
    <source>
        <dbReference type="ARBA" id="ARBA00023015"/>
    </source>
</evidence>
<dbReference type="Pfam" id="PF04542">
    <property type="entry name" value="Sigma70_r2"/>
    <property type="match status" value="1"/>
</dbReference>
<evidence type="ECO:0000256" key="3">
    <source>
        <dbReference type="ARBA" id="ARBA00023082"/>
    </source>
</evidence>
<keyword evidence="2" id="KW-0805">Transcription regulation</keyword>
<dbReference type="Pfam" id="PF08281">
    <property type="entry name" value="Sigma70_r4_2"/>
    <property type="match status" value="1"/>
</dbReference>
<feature type="domain" description="RNA polymerase sigma-70 region 2" evidence="7">
    <location>
        <begin position="44"/>
        <end position="105"/>
    </location>
</feature>
<dbReference type="EMBL" id="JACBYQ010000002">
    <property type="protein sequence ID" value="NYE96506.1"/>
    <property type="molecule type" value="Genomic_DNA"/>
</dbReference>
<feature type="compositionally biased region" description="Pro residues" evidence="6">
    <location>
        <begin position="363"/>
        <end position="378"/>
    </location>
</feature>
<dbReference type="SUPFAM" id="SSF88946">
    <property type="entry name" value="Sigma2 domain of RNA polymerase sigma factors"/>
    <property type="match status" value="1"/>
</dbReference>
<dbReference type="InterPro" id="IPR014284">
    <property type="entry name" value="RNA_pol_sigma-70_dom"/>
</dbReference>
<dbReference type="AlphaFoldDB" id="A0A7Y9LVU1"/>
<evidence type="ECO:0000256" key="1">
    <source>
        <dbReference type="ARBA" id="ARBA00010641"/>
    </source>
</evidence>
<sequence>MDGSEVGIQARLVSPVSEDEPSKISDAQLIANSRAGDETAFEILYLRHYPVALSVARQNVDRIADAEDVASEAFADVMSRLKAGVGPEMFFRSYLLTAVTRIAYKTNSKAMRIRPTDNEQTLDDPKEAADPVLAAFESQAIARAFKQLPERWQAVLWYIDVEGLQRSEVAATLGITPNAVSNLIMRARKALRTSYLQSHLTSDETKAHHPIEQDLGSYVDRTLRRARRDEIDQHLAHCAKCSALVVELNDIRSTMRSALVPLVTGLGVTQYASLANSPMVLTPTTRALSTGKYLAKTWTSLVMTGMLVFLAADGIQIFQQPEPAASPTVTLSPSTIPAPLTTPARTPTPRPASSDSPSILAPIPTPTPAPPTTSTPPSLPVVPQIPTPTPTLAAPSKVIAQITSGAAANGSSVATVSFKSAGSYPITVATVTLALSGGRTFQTQQPQQASGWSCALESASLMRCQSQAADSSVASLMTFIGAGPASTLTASISGKNLQDETISEAI</sequence>
<dbReference type="GO" id="GO:0003677">
    <property type="term" value="F:DNA binding"/>
    <property type="evidence" value="ECO:0007669"/>
    <property type="project" value="UniProtKB-KW"/>
</dbReference>
<comment type="caution">
    <text evidence="10">The sequence shown here is derived from an EMBL/GenBank/DDBJ whole genome shotgun (WGS) entry which is preliminary data.</text>
</comment>
<evidence type="ECO:0000256" key="4">
    <source>
        <dbReference type="ARBA" id="ARBA00023125"/>
    </source>
</evidence>
<reference evidence="10 11" key="1">
    <citation type="submission" date="2020-07" db="EMBL/GenBank/DDBJ databases">
        <title>Sequencing the genomes of 1000 actinobacteria strains.</title>
        <authorList>
            <person name="Klenk H.-P."/>
        </authorList>
    </citation>
    <scope>NUCLEOTIDE SEQUENCE [LARGE SCALE GENOMIC DNA]</scope>
    <source>
        <strain evidence="10 11">DSM 102047</strain>
    </source>
</reference>
<feature type="compositionally biased region" description="Low complexity" evidence="6">
    <location>
        <begin position="337"/>
        <end position="347"/>
    </location>
</feature>
<dbReference type="PANTHER" id="PTHR43133">
    <property type="entry name" value="RNA POLYMERASE ECF-TYPE SIGMA FACTO"/>
    <property type="match status" value="1"/>
</dbReference>
<evidence type="ECO:0000259" key="7">
    <source>
        <dbReference type="Pfam" id="PF04542"/>
    </source>
</evidence>
<keyword evidence="3" id="KW-0731">Sigma factor</keyword>
<dbReference type="InterPro" id="IPR039425">
    <property type="entry name" value="RNA_pol_sigma-70-like"/>
</dbReference>
<gene>
    <name evidence="10" type="ORF">FHU41_002756</name>
</gene>
<evidence type="ECO:0000259" key="8">
    <source>
        <dbReference type="Pfam" id="PF08281"/>
    </source>
</evidence>
<dbReference type="InterPro" id="IPR013325">
    <property type="entry name" value="RNA_pol_sigma_r2"/>
</dbReference>
<comment type="similarity">
    <text evidence="1">Belongs to the sigma-70 factor family. ECF subfamily.</text>
</comment>
<feature type="domain" description="Putative zinc-finger" evidence="9">
    <location>
        <begin position="211"/>
        <end position="241"/>
    </location>
</feature>
<dbReference type="InterPro" id="IPR027383">
    <property type="entry name" value="Znf_put"/>
</dbReference>
<dbReference type="InterPro" id="IPR041916">
    <property type="entry name" value="Anti_sigma_zinc_sf"/>
</dbReference>
<proteinExistence type="inferred from homology"/>
<evidence type="ECO:0000259" key="9">
    <source>
        <dbReference type="Pfam" id="PF13490"/>
    </source>
</evidence>
<feature type="region of interest" description="Disordered" evidence="6">
    <location>
        <begin position="326"/>
        <end position="378"/>
    </location>
</feature>
<dbReference type="Gene3D" id="1.10.10.1320">
    <property type="entry name" value="Anti-sigma factor, zinc-finger domain"/>
    <property type="match status" value="1"/>
</dbReference>
<keyword evidence="4" id="KW-0238">DNA-binding</keyword>
<dbReference type="SUPFAM" id="SSF88659">
    <property type="entry name" value="Sigma3 and sigma4 domains of RNA polymerase sigma factors"/>
    <property type="match status" value="1"/>
</dbReference>
<protein>
    <submittedName>
        <fullName evidence="10">RNA polymerase sigma factor (Sigma-70 family)</fullName>
    </submittedName>
</protein>
<evidence type="ECO:0000256" key="5">
    <source>
        <dbReference type="ARBA" id="ARBA00023163"/>
    </source>
</evidence>
<keyword evidence="5" id="KW-0804">Transcription</keyword>
<dbReference type="InterPro" id="IPR036388">
    <property type="entry name" value="WH-like_DNA-bd_sf"/>
</dbReference>
<evidence type="ECO:0000313" key="11">
    <source>
        <dbReference type="Proteomes" id="UP000521748"/>
    </source>
</evidence>
<dbReference type="CDD" id="cd06171">
    <property type="entry name" value="Sigma70_r4"/>
    <property type="match status" value="1"/>
</dbReference>
<evidence type="ECO:0000256" key="6">
    <source>
        <dbReference type="SAM" id="MobiDB-lite"/>
    </source>
</evidence>
<dbReference type="GO" id="GO:0006352">
    <property type="term" value="P:DNA-templated transcription initiation"/>
    <property type="evidence" value="ECO:0007669"/>
    <property type="project" value="InterPro"/>
</dbReference>
<dbReference type="InterPro" id="IPR013249">
    <property type="entry name" value="RNA_pol_sigma70_r4_t2"/>
</dbReference>
<dbReference type="PANTHER" id="PTHR43133:SF8">
    <property type="entry name" value="RNA POLYMERASE SIGMA FACTOR HI_1459-RELATED"/>
    <property type="match status" value="1"/>
</dbReference>
<organism evidence="10 11">
    <name type="scientific">Psychromicrobium silvestre</name>
    <dbReference type="NCBI Taxonomy" id="1645614"/>
    <lineage>
        <taxon>Bacteria</taxon>
        <taxon>Bacillati</taxon>
        <taxon>Actinomycetota</taxon>
        <taxon>Actinomycetes</taxon>
        <taxon>Micrococcales</taxon>
        <taxon>Micrococcaceae</taxon>
        <taxon>Psychromicrobium</taxon>
    </lineage>
</organism>
<dbReference type="InterPro" id="IPR007627">
    <property type="entry name" value="RNA_pol_sigma70_r2"/>
</dbReference>
<dbReference type="Gene3D" id="1.10.10.10">
    <property type="entry name" value="Winged helix-like DNA-binding domain superfamily/Winged helix DNA-binding domain"/>
    <property type="match status" value="1"/>
</dbReference>
<dbReference type="RefSeq" id="WP_179390156.1">
    <property type="nucleotide sequence ID" value="NZ_JACBYQ010000002.1"/>
</dbReference>
<keyword evidence="11" id="KW-1185">Reference proteome</keyword>
<dbReference type="InterPro" id="IPR013324">
    <property type="entry name" value="RNA_pol_sigma_r3/r4-like"/>
</dbReference>